<proteinExistence type="predicted"/>
<name>A0ABM0LZ07_SACKO</name>
<feature type="domain" description="CIDE-N" evidence="3">
    <location>
        <begin position="1"/>
        <end position="75"/>
    </location>
</feature>
<organism evidence="4 5">
    <name type="scientific">Saccoglossus kowalevskii</name>
    <name type="common">Acorn worm</name>
    <dbReference type="NCBI Taxonomy" id="10224"/>
    <lineage>
        <taxon>Eukaryota</taxon>
        <taxon>Metazoa</taxon>
        <taxon>Hemichordata</taxon>
        <taxon>Enteropneusta</taxon>
        <taxon>Harrimaniidae</taxon>
        <taxon>Saccoglossus</taxon>
    </lineage>
</organism>
<dbReference type="GeneID" id="100373251"/>
<dbReference type="Pfam" id="PF02017">
    <property type="entry name" value="CIDE-N"/>
    <property type="match status" value="1"/>
</dbReference>
<evidence type="ECO:0000256" key="2">
    <source>
        <dbReference type="PROSITE-ProRule" id="PRU00447"/>
    </source>
</evidence>
<dbReference type="Gene3D" id="3.10.20.10">
    <property type="match status" value="1"/>
</dbReference>
<dbReference type="PROSITE" id="PS51135">
    <property type="entry name" value="CIDE_N"/>
    <property type="match status" value="1"/>
</dbReference>
<dbReference type="RefSeq" id="XP_006812998.1">
    <property type="nucleotide sequence ID" value="XM_006812935.1"/>
</dbReference>
<dbReference type="InterPro" id="IPR003508">
    <property type="entry name" value="CIDE-N_dom"/>
</dbReference>
<protein>
    <submittedName>
        <fullName evidence="5">Uncharacterized protein LOC100373251</fullName>
    </submittedName>
</protein>
<keyword evidence="4" id="KW-1185">Reference proteome</keyword>
<dbReference type="SMART" id="SM00266">
    <property type="entry name" value="CAD"/>
    <property type="match status" value="1"/>
</dbReference>
<gene>
    <name evidence="5" type="primary">LOC100373251</name>
</gene>
<evidence type="ECO:0000313" key="4">
    <source>
        <dbReference type="Proteomes" id="UP000694865"/>
    </source>
</evidence>
<reference evidence="5" key="1">
    <citation type="submission" date="2025-08" db="UniProtKB">
        <authorList>
            <consortium name="RefSeq"/>
        </authorList>
    </citation>
    <scope>IDENTIFICATION</scope>
    <source>
        <tissue evidence="5">Testes</tissue>
    </source>
</reference>
<dbReference type="Proteomes" id="UP000694865">
    <property type="component" value="Unplaced"/>
</dbReference>
<evidence type="ECO:0000259" key="3">
    <source>
        <dbReference type="PROSITE" id="PS51135"/>
    </source>
</evidence>
<accession>A0ABM0LZ07</accession>
<keyword evidence="1 2" id="KW-0053">Apoptosis</keyword>
<evidence type="ECO:0000313" key="5">
    <source>
        <dbReference type="RefSeq" id="XP_006812998.1"/>
    </source>
</evidence>
<evidence type="ECO:0000256" key="1">
    <source>
        <dbReference type="ARBA" id="ARBA00022703"/>
    </source>
</evidence>
<sequence length="540" mass="61300">MRTLFKIWNGKREKRKMAFAESVESLLEIGSIKFGKVCTMIVLEEDGSEVDEDEILMEVSKQILLLLAEGERWNKPGAVVTNVASSNRQYSTQSTQSTNENTVLAQTGPAPVVLESTNQGSQDKSMSLSRTVHMQNSSVNVNVPIRTESPNHVDRISFGGRNIYVSGEVSPIVPTTTATPTYVSSGIDMMNGHFCTSENDMGLEGDLRMLPVILYTEDNTEYEKGHKRQSVVQVLNSLFTKNLSQKIRHIRWANKRRTQQLLDEPPEKRPMKEELLSPTNSDSYAVETFMSEEVYEKNLQNLQMEWIKSLPDDKVIKNLLRETFQYRKRLMSCGISLSEIPQILEDIPCFKDGNYVLYEYSLILGKPKLIKIFRTLDPFMSNIEILMNNGNKKQVDYICTHGDLNYFASINLSEDVLDQYLETSELDPPRLVLLTLNNIALKRAFVVGHGMTVECKVKNVAEALLVLLATYSVWNLDYPKEYCQALYFFKIALLGESYVDMQYMSSKFRLLLKEYHSKFGIEMDDAPAAADTLNGVLSPS</sequence>
<dbReference type="SUPFAM" id="SSF54277">
    <property type="entry name" value="CAD &amp; PB1 domains"/>
    <property type="match status" value="1"/>
</dbReference>